<evidence type="ECO:0000313" key="2">
    <source>
        <dbReference type="EMBL" id="RLK52356.1"/>
    </source>
</evidence>
<dbReference type="AlphaFoldDB" id="A0A498CCM2"/>
<accession>A0A498CCM2</accession>
<feature type="region of interest" description="Disordered" evidence="1">
    <location>
        <begin position="1"/>
        <end position="30"/>
    </location>
</feature>
<dbReference type="EMBL" id="RCDB01000001">
    <property type="protein sequence ID" value="RLK52356.1"/>
    <property type="molecule type" value="Genomic_DNA"/>
</dbReference>
<evidence type="ECO:0000256" key="1">
    <source>
        <dbReference type="SAM" id="MobiDB-lite"/>
    </source>
</evidence>
<dbReference type="Proteomes" id="UP000273158">
    <property type="component" value="Unassembled WGS sequence"/>
</dbReference>
<dbReference type="InterPro" id="IPR007423">
    <property type="entry name" value="Sel_put"/>
</dbReference>
<proteinExistence type="predicted"/>
<reference evidence="2 3" key="1">
    <citation type="journal article" date="2015" name="Stand. Genomic Sci.">
        <title>Genomic Encyclopedia of Bacterial and Archaeal Type Strains, Phase III: the genomes of soil and plant-associated and newly described type strains.</title>
        <authorList>
            <person name="Whitman W.B."/>
            <person name="Woyke T."/>
            <person name="Klenk H.P."/>
            <person name="Zhou Y."/>
            <person name="Lilburn T.G."/>
            <person name="Beck B.J."/>
            <person name="De Vos P."/>
            <person name="Vandamme P."/>
            <person name="Eisen J.A."/>
            <person name="Garrity G."/>
            <person name="Hugenholtz P."/>
            <person name="Kyrpides N.C."/>
        </authorList>
    </citation>
    <scope>NUCLEOTIDE SEQUENCE [LARGE SCALE GENOMIC DNA]</scope>
    <source>
        <strain evidence="2 3">S2T63</strain>
    </source>
</reference>
<keyword evidence="3" id="KW-1185">Reference proteome</keyword>
<evidence type="ECO:0000313" key="3">
    <source>
        <dbReference type="Proteomes" id="UP000273158"/>
    </source>
</evidence>
<dbReference type="OrthoDB" id="3541280at2"/>
<name>A0A498CCM2_9MICO</name>
<dbReference type="Pfam" id="PF04328">
    <property type="entry name" value="Sel_put"/>
    <property type="match status" value="1"/>
</dbReference>
<protein>
    <submittedName>
        <fullName evidence="2">Uncharacterized short protein YbdD (DUF466 family)</fullName>
    </submittedName>
</protein>
<sequence>MDTVHNSGDPTVETGGRPLPHPFGGDTPELWTPSARAARAGRAIARAAHGVHWYVTALMGDNAYATYVAHQRRHHPHAPVPTVREFWRARMDEQDRNPGARCC</sequence>
<organism evidence="2 3">
    <name type="scientific">Microbacterium telephonicum</name>
    <dbReference type="NCBI Taxonomy" id="1714841"/>
    <lineage>
        <taxon>Bacteria</taxon>
        <taxon>Bacillati</taxon>
        <taxon>Actinomycetota</taxon>
        <taxon>Actinomycetes</taxon>
        <taxon>Micrococcales</taxon>
        <taxon>Microbacteriaceae</taxon>
        <taxon>Microbacterium</taxon>
    </lineage>
</organism>
<gene>
    <name evidence="2" type="ORF">C7474_0290</name>
</gene>
<comment type="caution">
    <text evidence="2">The sequence shown here is derived from an EMBL/GenBank/DDBJ whole genome shotgun (WGS) entry which is preliminary data.</text>
</comment>